<dbReference type="InterPro" id="IPR027417">
    <property type="entry name" value="P-loop_NTPase"/>
</dbReference>
<protein>
    <submittedName>
        <fullName evidence="1">Zeta toxin family protein</fullName>
    </submittedName>
</protein>
<comment type="caution">
    <text evidence="1">The sequence shown here is derived from an EMBL/GenBank/DDBJ whole genome shotgun (WGS) entry which is preliminary data.</text>
</comment>
<dbReference type="SUPFAM" id="SSF52540">
    <property type="entry name" value="P-loop containing nucleoside triphosphate hydrolases"/>
    <property type="match status" value="1"/>
</dbReference>
<evidence type="ECO:0000313" key="1">
    <source>
        <dbReference type="EMBL" id="MBW6393309.1"/>
    </source>
</evidence>
<sequence length="568" mass="63972">MLDQAAPEYSAWNPGLEADLPRRYRPLETIHRTANVSSDLAEIPELRALTGLEEEELVAFRAERLVLHELIVRVTADILVHEGEQEEVLGHNFRRIVLKILYDYLAPHLPAFQQAFDRLRESIRGRAGEILEAAFAVEPEADDPEPVSLLARWLGKRSAPRPQDRRSLEERHHDAIQDIKQRGLAARDELEQAVYKSAYRVLSSIAAVQGHIGVDREVLTMLIARHACNDYGSRLIGNLLAPYVERAIEQEGYDRVPLADEPILISFKGASAAGKSSLRHLLRHTLQDLGMPPDQYGTITPDIWRRLLLDYEALGEAYKYAGRLAGKEVKLIDAKLDRYIRDKAQRDGTIPHLLIDRFRFDSFSSDTVPRLLDGTYAKYVSTMHMYFVITPPEATVERGWQRGLERGRYKAVSDFLGHCVEAYDGMPRVFFKWLASPQPRFKYVFLDNSVPRHTPPEVVAHGTREVLHILEPLGLVDIERYKKINTAATCPEEVYPGGDVLAVANNCTFLRQCLAKVPEVRFVDAASGETYLRASSGRFAVEDAALLHAKRQDAEHAALLAALGVPDA</sequence>
<proteinExistence type="predicted"/>
<name>A0ABS6ZTC4_9GAMM</name>
<evidence type="ECO:0000313" key="2">
    <source>
        <dbReference type="Proteomes" id="UP000769617"/>
    </source>
</evidence>
<reference evidence="1 2" key="1">
    <citation type="submission" date="2021-07" db="EMBL/GenBank/DDBJ databases">
        <authorList>
            <person name="So Y."/>
        </authorList>
    </citation>
    <scope>NUCLEOTIDE SEQUENCE [LARGE SCALE GENOMIC DNA]</scope>
    <source>
        <strain evidence="1 2">Y3S6</strain>
    </source>
</reference>
<accession>A0ABS6ZTC4</accession>
<keyword evidence="2" id="KW-1185">Reference proteome</keyword>
<dbReference type="Gene3D" id="3.40.50.300">
    <property type="entry name" value="P-loop containing nucleotide triphosphate hydrolases"/>
    <property type="match status" value="1"/>
</dbReference>
<gene>
    <name evidence="1" type="ORF">KPL81_19330</name>
</gene>
<organism evidence="1 2">
    <name type="scientific">Billgrantia antri</name>
    <dbReference type="NCBI Taxonomy" id="2846777"/>
    <lineage>
        <taxon>Bacteria</taxon>
        <taxon>Pseudomonadati</taxon>
        <taxon>Pseudomonadota</taxon>
        <taxon>Gammaproteobacteria</taxon>
        <taxon>Oceanospirillales</taxon>
        <taxon>Halomonadaceae</taxon>
        <taxon>Billgrantia</taxon>
    </lineage>
</organism>
<dbReference type="EMBL" id="JAHYCA010000008">
    <property type="protein sequence ID" value="MBW6393309.1"/>
    <property type="molecule type" value="Genomic_DNA"/>
</dbReference>
<dbReference type="RefSeq" id="WP_219793524.1">
    <property type="nucleotide sequence ID" value="NZ_JAHYCA010000008.1"/>
</dbReference>
<dbReference type="Proteomes" id="UP000769617">
    <property type="component" value="Unassembled WGS sequence"/>
</dbReference>